<dbReference type="EMBL" id="JAVAMP010000002">
    <property type="protein sequence ID" value="MDP5274296.1"/>
    <property type="molecule type" value="Genomic_DNA"/>
</dbReference>
<sequence length="520" mass="59244">MNDFKNEQGAVIIYVLIISAFLMLITPILFDMILSSKSIDDKNEDLKLITLSTVSGMESFLEYIEDVKDDLVIVEELYEFDENSGREDLRYHGYTGQGGIDILLSDGTLAKYIMDIEKVETGSGDSLETYYEVSVSTSIGSGAAKQEKTITYKISSGSSGGDNGGDTGGDNGGDTGGGNEEPNIPDDVNDDVEENENIGLKYILGEDNNAKFLKQTEFWFDVATDNYRFVEYHYITDDHDNRTEEAPIGTNNSVYCYINTSIECSDVDTNHTITTSEGNLGIIQYKIVTQTIEQFHDGKQQESFWITPFGVSFNSSNEIYVWFTPDEFINESDPNFKYVKFLSDIPGDNNSSVTLDYNDNTGKYDATIPLEEPINRLDYQFKFERIGIDKIYNTQSIDIPVHGVELSEDKKEAIIWYVPDDNNLTKYNRVYIESILPRQDPLDLTYNDEKSRFEEEYTLPPISVDGVTIDQPISLIQYYIVIDKNNNDNINENRIERGYWNTFWDPDLSNRETIFFERIN</sequence>
<evidence type="ECO:0000256" key="1">
    <source>
        <dbReference type="SAM" id="MobiDB-lite"/>
    </source>
</evidence>
<feature type="compositionally biased region" description="Gly residues" evidence="1">
    <location>
        <begin position="158"/>
        <end position="179"/>
    </location>
</feature>
<feature type="transmembrane region" description="Helical" evidence="2">
    <location>
        <begin position="12"/>
        <end position="34"/>
    </location>
</feature>
<feature type="region of interest" description="Disordered" evidence="1">
    <location>
        <begin position="154"/>
        <end position="191"/>
    </location>
</feature>
<organism evidence="3 4">
    <name type="scientific">Chengkuizengella axinellae</name>
    <dbReference type="NCBI Taxonomy" id="3064388"/>
    <lineage>
        <taxon>Bacteria</taxon>
        <taxon>Bacillati</taxon>
        <taxon>Bacillota</taxon>
        <taxon>Bacilli</taxon>
        <taxon>Bacillales</taxon>
        <taxon>Paenibacillaceae</taxon>
        <taxon>Chengkuizengella</taxon>
    </lineage>
</organism>
<protein>
    <recommendedName>
        <fullName evidence="5">Flp pilus-assembly TadG-like N-terminal domain-containing protein</fullName>
    </recommendedName>
</protein>
<evidence type="ECO:0000313" key="3">
    <source>
        <dbReference type="EMBL" id="MDP5274296.1"/>
    </source>
</evidence>
<comment type="caution">
    <text evidence="3">The sequence shown here is derived from an EMBL/GenBank/DDBJ whole genome shotgun (WGS) entry which is preliminary data.</text>
</comment>
<dbReference type="RefSeq" id="WP_305991579.1">
    <property type="nucleotide sequence ID" value="NZ_JAVAMP010000002.1"/>
</dbReference>
<evidence type="ECO:0008006" key="5">
    <source>
        <dbReference type="Google" id="ProtNLM"/>
    </source>
</evidence>
<proteinExistence type="predicted"/>
<gene>
    <name evidence="3" type="ORF">Q5Y73_09260</name>
</gene>
<keyword evidence="4" id="KW-1185">Reference proteome</keyword>
<keyword evidence="2" id="KW-1133">Transmembrane helix</keyword>
<evidence type="ECO:0000313" key="4">
    <source>
        <dbReference type="Proteomes" id="UP001231941"/>
    </source>
</evidence>
<name>A0ABT9IY66_9BACL</name>
<evidence type="ECO:0000256" key="2">
    <source>
        <dbReference type="SAM" id="Phobius"/>
    </source>
</evidence>
<accession>A0ABT9IY66</accession>
<keyword evidence="2" id="KW-0472">Membrane</keyword>
<dbReference type="Proteomes" id="UP001231941">
    <property type="component" value="Unassembled WGS sequence"/>
</dbReference>
<reference evidence="3 4" key="1">
    <citation type="submission" date="2023-08" db="EMBL/GenBank/DDBJ databases">
        <authorList>
            <person name="Park J.-S."/>
        </authorList>
    </citation>
    <scope>NUCLEOTIDE SEQUENCE [LARGE SCALE GENOMIC DNA]</scope>
    <source>
        <strain evidence="3 4">2205SS18-9</strain>
    </source>
</reference>
<keyword evidence="2" id="KW-0812">Transmembrane</keyword>